<evidence type="ECO:0000313" key="2">
    <source>
        <dbReference type="Proteomes" id="UP000178953"/>
    </source>
</evidence>
<organism evidence="1 2">
    <name type="scientific">Mycolicibacterium grossiae</name>
    <dbReference type="NCBI Taxonomy" id="1552759"/>
    <lineage>
        <taxon>Bacteria</taxon>
        <taxon>Bacillati</taxon>
        <taxon>Actinomycetota</taxon>
        <taxon>Actinomycetes</taxon>
        <taxon>Mycobacteriales</taxon>
        <taxon>Mycobacteriaceae</taxon>
        <taxon>Mycolicibacterium</taxon>
    </lineage>
</organism>
<evidence type="ECO:0000313" key="1">
    <source>
        <dbReference type="EMBL" id="OFJ54203.1"/>
    </source>
</evidence>
<sequence>MSQSRSLLRPVPGPRWTRARLQAMLLDCYGPTPRGAVDVAAVAHYAKVAPSTVRRWLSKPPAGTRRPVIPKGRLVQLQRGPQEVERRNEQQYQHALNATASILDDRSILPEWRKQGWLDQHTVAIIAVHGRPWHQVAVTNGSRRALEQLHRRGATVENLIVPTRFHAQILMHTVMVRQQAWRVYPVAHRLSVGRTQAWMDAAPAVDLAALAAAMPVRIAHGVASGG</sequence>
<comment type="caution">
    <text evidence="1">The sequence shown here is derived from an EMBL/GenBank/DDBJ whole genome shotgun (WGS) entry which is preliminary data.</text>
</comment>
<dbReference type="EMBL" id="MCHX01000015">
    <property type="protein sequence ID" value="OFJ54203.1"/>
    <property type="molecule type" value="Genomic_DNA"/>
</dbReference>
<dbReference type="Proteomes" id="UP000178953">
    <property type="component" value="Unassembled WGS sequence"/>
</dbReference>
<gene>
    <name evidence="1" type="ORF">BEL07_08190</name>
</gene>
<proteinExistence type="predicted"/>
<accession>A0A1E8Q6I6</accession>
<protein>
    <submittedName>
        <fullName evidence="1">Uncharacterized protein</fullName>
    </submittedName>
</protein>
<name>A0A1E8Q6I6_9MYCO</name>
<reference evidence="1 2" key="1">
    <citation type="submission" date="2016-09" db="EMBL/GenBank/DDBJ databases">
        <title>genome sequence of Mycobacterium sp. 739 SCH.</title>
        <authorList>
            <person name="Greninger A.L."/>
            <person name="Qin X."/>
            <person name="Jerome K."/>
            <person name="Vora S."/>
            <person name="Quinn K."/>
        </authorList>
    </citation>
    <scope>NUCLEOTIDE SEQUENCE [LARGE SCALE GENOMIC DNA]</scope>
    <source>
        <strain evidence="1 2">SCH</strain>
    </source>
</reference>
<dbReference type="AlphaFoldDB" id="A0A1E8Q6I6"/>
<keyword evidence="2" id="KW-1185">Reference proteome</keyword>